<name>A0ABT1DA55_9PROT</name>
<organism evidence="2 3">
    <name type="scientific">Siccirubricoccus soli</name>
    <dbReference type="NCBI Taxonomy" id="2899147"/>
    <lineage>
        <taxon>Bacteria</taxon>
        <taxon>Pseudomonadati</taxon>
        <taxon>Pseudomonadota</taxon>
        <taxon>Alphaproteobacteria</taxon>
        <taxon>Acetobacterales</taxon>
        <taxon>Roseomonadaceae</taxon>
        <taxon>Siccirubricoccus</taxon>
    </lineage>
</organism>
<comment type="caution">
    <text evidence="2">The sequence shown here is derived from an EMBL/GenBank/DDBJ whole genome shotgun (WGS) entry which is preliminary data.</text>
</comment>
<keyword evidence="3" id="KW-1185">Reference proteome</keyword>
<keyword evidence="1" id="KW-0732">Signal</keyword>
<evidence type="ECO:0000256" key="1">
    <source>
        <dbReference type="SAM" id="SignalP"/>
    </source>
</evidence>
<evidence type="ECO:0000313" key="3">
    <source>
        <dbReference type="Proteomes" id="UP001523392"/>
    </source>
</evidence>
<dbReference type="Proteomes" id="UP001523392">
    <property type="component" value="Unassembled WGS sequence"/>
</dbReference>
<sequence length="259" mass="27595">MTRSLGRRPLLGLLAATAALPAGAQDAALPSPQDGAGGLTILFCGDSLAQGLYLASLPALRRQRELKLVNGTRHATGLTRADEYDWVEAVREAATRTRPHLMVAWIGANDFRPMVDRATRRRFPFGSPAYAEAYAARVAAMAEHARASGAVVAWLGLPNMREPGFAQFARQLNEIQERGARAGGALWVPSWDATSDPEGQFRASLAGTDRVERRLRADDGVHFSELGYRAIAKLAFTAVAVETPVLALPLAAAGAALAA</sequence>
<dbReference type="Gene3D" id="3.40.50.1110">
    <property type="entry name" value="SGNH hydrolase"/>
    <property type="match status" value="1"/>
</dbReference>
<feature type="chain" id="PRO_5047254155" evidence="1">
    <location>
        <begin position="25"/>
        <end position="259"/>
    </location>
</feature>
<feature type="signal peptide" evidence="1">
    <location>
        <begin position="1"/>
        <end position="24"/>
    </location>
</feature>
<dbReference type="RefSeq" id="WP_252955455.1">
    <property type="nucleotide sequence ID" value="NZ_JAFIRR010000154.1"/>
</dbReference>
<dbReference type="InterPro" id="IPR036514">
    <property type="entry name" value="SGNH_hydro_sf"/>
</dbReference>
<gene>
    <name evidence="2" type="ORF">JYK14_22080</name>
</gene>
<reference evidence="2 3" key="1">
    <citation type="submission" date="2021-12" db="EMBL/GenBank/DDBJ databases">
        <title>Siccirubricoccus leaddurans sp. nov., a high concentration Zn2+ tolerance bacterium.</title>
        <authorList>
            <person name="Cao Y."/>
        </authorList>
    </citation>
    <scope>NUCLEOTIDE SEQUENCE [LARGE SCALE GENOMIC DNA]</scope>
    <source>
        <strain evidence="2 3">KC 17139</strain>
    </source>
</reference>
<dbReference type="SUPFAM" id="SSF52266">
    <property type="entry name" value="SGNH hydrolase"/>
    <property type="match status" value="1"/>
</dbReference>
<dbReference type="InterPro" id="IPR007407">
    <property type="entry name" value="DUF459"/>
</dbReference>
<evidence type="ECO:0000313" key="2">
    <source>
        <dbReference type="EMBL" id="MCO6418827.1"/>
    </source>
</evidence>
<accession>A0ABT1DA55</accession>
<dbReference type="Pfam" id="PF04311">
    <property type="entry name" value="DUF459"/>
    <property type="match status" value="1"/>
</dbReference>
<proteinExistence type="predicted"/>
<dbReference type="EMBL" id="JAFIRR010000154">
    <property type="protein sequence ID" value="MCO6418827.1"/>
    <property type="molecule type" value="Genomic_DNA"/>
</dbReference>
<protein>
    <submittedName>
        <fullName evidence="2">GDSL-type esterase/lipase family protein</fullName>
    </submittedName>
</protein>